<accession>A0ABQ9E5T3</accession>
<evidence type="ECO:0008006" key="3">
    <source>
        <dbReference type="Google" id="ProtNLM"/>
    </source>
</evidence>
<gene>
    <name evidence="1" type="ORF">KUTeg_022290</name>
</gene>
<comment type="caution">
    <text evidence="1">The sequence shown here is derived from an EMBL/GenBank/DDBJ whole genome shotgun (WGS) entry which is preliminary data.</text>
</comment>
<name>A0ABQ9E5T3_TEGGR</name>
<evidence type="ECO:0000313" key="2">
    <source>
        <dbReference type="Proteomes" id="UP001217089"/>
    </source>
</evidence>
<reference evidence="1 2" key="1">
    <citation type="submission" date="2022-12" db="EMBL/GenBank/DDBJ databases">
        <title>Chromosome-level genome of Tegillarca granosa.</title>
        <authorList>
            <person name="Kim J."/>
        </authorList>
    </citation>
    <scope>NUCLEOTIDE SEQUENCE [LARGE SCALE GENOMIC DNA]</scope>
    <source>
        <strain evidence="1">Teg-2019</strain>
        <tissue evidence="1">Adductor muscle</tissue>
    </source>
</reference>
<sequence length="62" mass="7587">MIFLLNFVFSTNLRRIQETNEKLTRIQPLIDHIQTTSLLYFILLKLYLWTKEWLLPNTSFKE</sequence>
<evidence type="ECO:0000313" key="1">
    <source>
        <dbReference type="EMBL" id="KAJ8300771.1"/>
    </source>
</evidence>
<dbReference type="Proteomes" id="UP001217089">
    <property type="component" value="Unassembled WGS sequence"/>
</dbReference>
<dbReference type="EMBL" id="JARBDR010000919">
    <property type="protein sequence ID" value="KAJ8300771.1"/>
    <property type="molecule type" value="Genomic_DNA"/>
</dbReference>
<proteinExistence type="predicted"/>
<keyword evidence="2" id="KW-1185">Reference proteome</keyword>
<organism evidence="1 2">
    <name type="scientific">Tegillarca granosa</name>
    <name type="common">Malaysian cockle</name>
    <name type="synonym">Anadara granosa</name>
    <dbReference type="NCBI Taxonomy" id="220873"/>
    <lineage>
        <taxon>Eukaryota</taxon>
        <taxon>Metazoa</taxon>
        <taxon>Spiralia</taxon>
        <taxon>Lophotrochozoa</taxon>
        <taxon>Mollusca</taxon>
        <taxon>Bivalvia</taxon>
        <taxon>Autobranchia</taxon>
        <taxon>Pteriomorphia</taxon>
        <taxon>Arcoida</taxon>
        <taxon>Arcoidea</taxon>
        <taxon>Arcidae</taxon>
        <taxon>Tegillarca</taxon>
    </lineage>
</organism>
<protein>
    <recommendedName>
        <fullName evidence="3">ATP synthase F0 subunit 8</fullName>
    </recommendedName>
</protein>